<proteinExistence type="inferred from homology"/>
<name>A0A178KNJ5_9GAMM</name>
<feature type="transmembrane region" description="Helical" evidence="7">
    <location>
        <begin position="304"/>
        <end position="324"/>
    </location>
</feature>
<evidence type="ECO:0000256" key="5">
    <source>
        <dbReference type="ARBA" id="ARBA00022989"/>
    </source>
</evidence>
<dbReference type="GO" id="GO:0009246">
    <property type="term" value="P:enterobacterial common antigen biosynthetic process"/>
    <property type="evidence" value="ECO:0007669"/>
    <property type="project" value="TreeGrafter"/>
</dbReference>
<feature type="transmembrane region" description="Helical" evidence="7">
    <location>
        <begin position="129"/>
        <end position="147"/>
    </location>
</feature>
<dbReference type="PANTHER" id="PTHR40074:SF2">
    <property type="entry name" value="O-ACETYLTRANSFERASE WECH"/>
    <property type="match status" value="1"/>
</dbReference>
<dbReference type="STRING" id="858640.A3K86_03705"/>
<reference evidence="9 10" key="1">
    <citation type="submission" date="2016-03" db="EMBL/GenBank/DDBJ databases">
        <title>Photobacterium proteolyticum sp. nov. a protease producing bacterium isolated from ocean sediments of Laizhou Bay.</title>
        <authorList>
            <person name="Li Y."/>
        </authorList>
    </citation>
    <scope>NUCLEOTIDE SEQUENCE [LARGE SCALE GENOMIC DNA]</scope>
    <source>
        <strain evidence="9 10">R-40508</strain>
    </source>
</reference>
<evidence type="ECO:0000256" key="6">
    <source>
        <dbReference type="ARBA" id="ARBA00023136"/>
    </source>
</evidence>
<feature type="domain" description="Acyltransferase 3" evidence="8">
    <location>
        <begin position="2"/>
        <end position="321"/>
    </location>
</feature>
<evidence type="ECO:0000256" key="2">
    <source>
        <dbReference type="ARBA" id="ARBA00007400"/>
    </source>
</evidence>
<comment type="subcellular location">
    <subcellularLocation>
        <location evidence="1">Cell membrane</location>
        <topology evidence="1">Multi-pass membrane protein</topology>
    </subcellularLocation>
</comment>
<feature type="transmembrane region" description="Helical" evidence="7">
    <location>
        <begin position="154"/>
        <end position="176"/>
    </location>
</feature>
<evidence type="ECO:0000256" key="3">
    <source>
        <dbReference type="ARBA" id="ARBA00022475"/>
    </source>
</evidence>
<feature type="transmembrane region" description="Helical" evidence="7">
    <location>
        <begin position="7"/>
        <end position="25"/>
    </location>
</feature>
<feature type="transmembrane region" description="Helical" evidence="7">
    <location>
        <begin position="45"/>
        <end position="64"/>
    </location>
</feature>
<keyword evidence="10" id="KW-1185">Reference proteome</keyword>
<feature type="transmembrane region" description="Helical" evidence="7">
    <location>
        <begin position="182"/>
        <end position="201"/>
    </location>
</feature>
<feature type="transmembrane region" description="Helical" evidence="7">
    <location>
        <begin position="208"/>
        <end position="231"/>
    </location>
</feature>
<accession>A0A178KNJ5</accession>
<dbReference type="InterPro" id="IPR002656">
    <property type="entry name" value="Acyl_transf_3_dom"/>
</dbReference>
<evidence type="ECO:0000259" key="8">
    <source>
        <dbReference type="Pfam" id="PF01757"/>
    </source>
</evidence>
<feature type="transmembrane region" description="Helical" evidence="7">
    <location>
        <begin position="278"/>
        <end position="298"/>
    </location>
</feature>
<sequence length="335" mass="37856">MASFEWGRMIALFAIIMIHCSVFYTTPVFDDVPWFALLLNQLSRFAVPLFFLIAGYLIAPKLLATPFPTVKRYSQTLLKVWLAWSLIYLIAPFNLKVLSENGYLAERMGYWQYLLQQPLNSVFEGGMVHLWYIPGLVCAVTVIAGFIHLKQTQWLLPSLIALYLYGLMAGSYQPIFELSAPIFTRNGPFFSGLMVAIGFYIQHQEWRLSPLIAGCLAVTGMGMHLGEAFMLTHYDVPFNTHDFLLGTPLWAVGIFMLLLAFPQFGAKSSVTSYSKDVLGVYLVHMLIVIYLFNLSLLLNWQGSWVGLSAVPVTFIISMGITKLIEKTPLRTLLLR</sequence>
<evidence type="ECO:0000256" key="7">
    <source>
        <dbReference type="SAM" id="Phobius"/>
    </source>
</evidence>
<keyword evidence="3" id="KW-1003">Cell membrane</keyword>
<evidence type="ECO:0000256" key="4">
    <source>
        <dbReference type="ARBA" id="ARBA00022692"/>
    </source>
</evidence>
<dbReference type="EMBL" id="LVHF01000012">
    <property type="protein sequence ID" value="OAN18780.1"/>
    <property type="molecule type" value="Genomic_DNA"/>
</dbReference>
<evidence type="ECO:0000313" key="10">
    <source>
        <dbReference type="Proteomes" id="UP000078503"/>
    </source>
</evidence>
<comment type="similarity">
    <text evidence="2">Belongs to the acyltransferase 3 family.</text>
</comment>
<comment type="caution">
    <text evidence="9">The sequence shown here is derived from an EMBL/GenBank/DDBJ whole genome shotgun (WGS) entry which is preliminary data.</text>
</comment>
<organism evidence="9 10">
    <name type="scientific">Photobacterium jeanii</name>
    <dbReference type="NCBI Taxonomy" id="858640"/>
    <lineage>
        <taxon>Bacteria</taxon>
        <taxon>Pseudomonadati</taxon>
        <taxon>Pseudomonadota</taxon>
        <taxon>Gammaproteobacteria</taxon>
        <taxon>Vibrionales</taxon>
        <taxon>Vibrionaceae</taxon>
        <taxon>Photobacterium</taxon>
    </lineage>
</organism>
<dbReference type="GO" id="GO:0016413">
    <property type="term" value="F:O-acetyltransferase activity"/>
    <property type="evidence" value="ECO:0007669"/>
    <property type="project" value="TreeGrafter"/>
</dbReference>
<feature type="transmembrane region" description="Helical" evidence="7">
    <location>
        <begin position="76"/>
        <end position="95"/>
    </location>
</feature>
<evidence type="ECO:0000313" key="9">
    <source>
        <dbReference type="EMBL" id="OAN18780.1"/>
    </source>
</evidence>
<keyword evidence="6 7" id="KW-0472">Membrane</keyword>
<dbReference type="PANTHER" id="PTHR40074">
    <property type="entry name" value="O-ACETYLTRANSFERASE WECH"/>
    <property type="match status" value="1"/>
</dbReference>
<dbReference type="AlphaFoldDB" id="A0A178KNJ5"/>
<protein>
    <submittedName>
        <fullName evidence="9">Fucose 4-O-acetylase</fullName>
    </submittedName>
</protein>
<dbReference type="Pfam" id="PF01757">
    <property type="entry name" value="Acyl_transf_3"/>
    <property type="match status" value="1"/>
</dbReference>
<dbReference type="Proteomes" id="UP000078503">
    <property type="component" value="Unassembled WGS sequence"/>
</dbReference>
<keyword evidence="4 7" id="KW-0812">Transmembrane</keyword>
<keyword evidence="5 7" id="KW-1133">Transmembrane helix</keyword>
<evidence type="ECO:0000256" key="1">
    <source>
        <dbReference type="ARBA" id="ARBA00004651"/>
    </source>
</evidence>
<dbReference type="GO" id="GO:0005886">
    <property type="term" value="C:plasma membrane"/>
    <property type="evidence" value="ECO:0007669"/>
    <property type="project" value="UniProtKB-SubCell"/>
</dbReference>
<gene>
    <name evidence="9" type="ORF">A3K86_03705</name>
</gene>
<feature type="transmembrane region" description="Helical" evidence="7">
    <location>
        <begin position="243"/>
        <end position="266"/>
    </location>
</feature>